<sequence length="2106" mass="241489">MSGYEVLPMRAELYTPANKISAWVSKKEDNVARDQSKEYQGMWVVEDYALEKKIFSEIWIFHDDDEEGIDRRVLKNNPLQGKWGYRPGVNPSKAEPKDMWFFPPNSARCKIPQEMQEYNHKGTWVKPTYKRDFSQLGSNSSGFINVSGAMKIAKGGKYSVPGRWNVLGYNDDVVRGRPKKQDDDDRTKGLWKIFVRTPSGECFPIFAIPGTKIAQCKTKIYDEKEIPVEEQRLSFYDVPLKDEKTLVGSGVRNGDTIDLGPIIVHVRTRQGKKYSFEVDPDELVENLKKMVEKREGTPVNEQRLYFKLKELVDGKPLLHFNIRHKSSIVLGSMMIYVQPLSNTPKIPLDVEPTDILKSVKVKVKNRIQVPVGSQRLKFKEKEMLNDSKNLLQYKLRHLDVIFMINSESCRVSNDQQNPAMTIYIVKEWNNHKVKLKVEPKNTVLDVKKMIKALENIPINEQRLSFNNKSIYNSRTLHQSKIRNKSILHLRKPNNIEEEPPEMNYPATVEIELPDRTKMNIPVTSSIAFSDIKDHIEIMNGIPKSKQRIFFFDNVEDEVKDNASVFPRGINNEHGPIVLKLQKDPDCLQVKTTDGRSFYFDYDPAADTVKDLKRKAAKALGFPLKDFHLIGDDDERIGDDDDMPPDGTILNVASLVIVELPNKTKLKVPLLPKMSFDDVKDIIEEKTGEPKASQRIFFLDTEGNERDDYTPMKKAKIKPGSTLQMRLVPSEPNSMVTVRSPDGRSFYFEFDPANDTVKDLKTKMARQSDVPVNKLPSFLLDDVEVDDNYPISKDTVFHFKRNRLRIELSTGERLMIPTFPMQTIGEIKDVVEEKTGVNKADQRIFHSESDEEIDDDVPLASAKVKIGIPLKIVCQRNIKEPKEIEVKDPSGRTFQCVIAPDESGREIKERIARKIEFPIGGFKLDNKEWKDVDDETSLEEAGFPVRFGGIMEVDPAEVEIELPNSKSMKLKLLPTMTIRNIRELIELEAPALSTNDIKKRMFFFDGIDELDDDTPFEKLKFENGYKIETQSILMNIHHWNGEKFKLKVHNDWYMDDIRDRICALTGIPPEKQNISFKGEPVKEDLQLTKQGVVQGSTLFLEPMSLRVNVPHREKPMRFVVKPTDTVHDMKRRALEKLEKERIGPMRNYYVMAGGQELNDRETIEKCGIQHDDLLIVEEFKLYIMHWFGKIIHVDGIQRDDTVASLKKQIMRTEDMHVRDQILSLNGKKLKDMNTLEKEGVKHRATLILEPLMCNAKDPEVEKKTVTKMKIKQFKTIRADEIMPVMPDWRKRIFFFDYDDTFDAHIELVIMHWTGESFTLNDILLKMQVSTIKNKIFRAKGIEKKKQKIKFSGRILDDKKTLLQESVSHRSILVLESPIKNRIANPRVTRVSGIDLFGTVPTKVLANINIKVKHWNGETLSLSPAPNYYIDDVKDLISNMKGIPVESIRLWFHGKLADDCMNLKEQNIVEGSILLMEPMRVFLELPKPKKELKSMNVEEDQQVSAVRMEISKLSKIPFEWICIMFGGEELDYSKTISENDIKHEDTLKVETYEVRIMDWSGKTFSVKKIGPNSTPRDVKERFSRMSSFSREEQILLFKHQILNDTLTLKNQGIQHKSILILQLLEEKNEVPASVRQKLAFSLYDTSQNVCKNKIGISSSLTISIQHWSGDTFNVVSNPMEYIDDLRDEILSSKKIPIDQQRFEFNGQLVSEDKSLGEQGIGNKATLVMKKMKIYISISGTNSMVGIEIDPDEFILDLKKRFRRQSRLSAKFECLLMAGEELSDAKKVSDYRIEDGETLYLDVFRIKILDWNGELSDIDGIHSKSTVDELKARIYLLRAIPSADQLLRVEGGPVIDTLRLEDQGIKHSSIVIIDLAPKSAKDSQLQNSAKAKEKIEDRGISPTRKKDKLDKKKSLRSSKAHSTRSKLSKDSKRNESKPPKRRETSDDPAMDGVVSKTSKLSKVPERTKSKSPKRGEGKSGKLRQPLLKTRSLVSKSSKAAIKSKGKKSEFSRRAKENSDKPAMESTDSMTPELSTDLKRKKLKRLKVTKQKSRESILSMSSAVESLESNLSEKRKLLKKKKGKSVKRKKEKPLNSRIASSDKSTLRVVQ</sequence>
<feature type="compositionally biased region" description="Basic residues" evidence="1">
    <location>
        <begin position="2072"/>
        <end position="2087"/>
    </location>
</feature>
<evidence type="ECO:0000313" key="3">
    <source>
        <dbReference type="EMBL" id="VEU37537.1"/>
    </source>
</evidence>
<evidence type="ECO:0000256" key="1">
    <source>
        <dbReference type="SAM" id="MobiDB-lite"/>
    </source>
</evidence>
<proteinExistence type="predicted"/>
<feature type="compositionally biased region" description="Basic and acidic residues" evidence="1">
    <location>
        <begin position="1887"/>
        <end position="1896"/>
    </location>
</feature>
<dbReference type="SUPFAM" id="SSF54236">
    <property type="entry name" value="Ubiquitin-like"/>
    <property type="match status" value="18"/>
</dbReference>
<dbReference type="GO" id="GO:0043161">
    <property type="term" value="P:proteasome-mediated ubiquitin-dependent protein catabolic process"/>
    <property type="evidence" value="ECO:0007669"/>
    <property type="project" value="TreeGrafter"/>
</dbReference>
<feature type="domain" description="Ubiquitin-like" evidence="2">
    <location>
        <begin position="420"/>
        <end position="489"/>
    </location>
</feature>
<feature type="domain" description="Ubiquitin-like" evidence="2">
    <location>
        <begin position="1658"/>
        <end position="1726"/>
    </location>
</feature>
<feature type="domain" description="Ubiquitin-like" evidence="2">
    <location>
        <begin position="1550"/>
        <end position="1626"/>
    </location>
</feature>
<name>A0A448Z670_9STRA</name>
<feature type="compositionally biased region" description="Basic and acidic residues" evidence="1">
    <location>
        <begin position="1959"/>
        <end position="1976"/>
    </location>
</feature>
<dbReference type="PANTHER" id="PTHR10621:SF0">
    <property type="entry name" value="UV EXCISION REPAIR PROTEIN RAD23"/>
    <property type="match status" value="1"/>
</dbReference>
<evidence type="ECO:0000313" key="4">
    <source>
        <dbReference type="Proteomes" id="UP000291116"/>
    </source>
</evidence>
<dbReference type="InterPro" id="IPR029071">
    <property type="entry name" value="Ubiquitin-like_domsf"/>
</dbReference>
<dbReference type="CDD" id="cd17039">
    <property type="entry name" value="Ubl_ubiquitin_like"/>
    <property type="match status" value="17"/>
</dbReference>
<dbReference type="EMBL" id="CAACVS010000129">
    <property type="protein sequence ID" value="VEU37537.1"/>
    <property type="molecule type" value="Genomic_DNA"/>
</dbReference>
<feature type="domain" description="Ubiquitin-like" evidence="2">
    <location>
        <begin position="1031"/>
        <end position="1099"/>
    </location>
</feature>
<feature type="compositionally biased region" description="Low complexity" evidence="1">
    <location>
        <begin position="1988"/>
        <end position="1999"/>
    </location>
</feature>
<feature type="compositionally biased region" description="Basic and acidic residues" evidence="1">
    <location>
        <begin position="1924"/>
        <end position="1942"/>
    </location>
</feature>
<feature type="domain" description="Ubiquitin-like" evidence="2">
    <location>
        <begin position="1818"/>
        <end position="1877"/>
    </location>
</feature>
<dbReference type="GO" id="GO:0005829">
    <property type="term" value="C:cytosol"/>
    <property type="evidence" value="ECO:0007669"/>
    <property type="project" value="TreeGrafter"/>
</dbReference>
<feature type="region of interest" description="Disordered" evidence="1">
    <location>
        <begin position="1878"/>
        <end position="2106"/>
    </location>
</feature>
<feature type="domain" description="Ubiquitin-like" evidence="2">
    <location>
        <begin position="191"/>
        <end position="259"/>
    </location>
</feature>
<accession>A0A448Z670</accession>
<feature type="domain" description="Ubiquitin-like" evidence="2">
    <location>
        <begin position="1477"/>
        <end position="1547"/>
    </location>
</feature>
<feature type="compositionally biased region" description="Basic and acidic residues" evidence="1">
    <location>
        <begin position="2003"/>
        <end position="2019"/>
    </location>
</feature>
<dbReference type="GO" id="GO:0005654">
    <property type="term" value="C:nucleoplasm"/>
    <property type="evidence" value="ECO:0007669"/>
    <property type="project" value="TreeGrafter"/>
</dbReference>
<dbReference type="InterPro" id="IPR019956">
    <property type="entry name" value="Ubiquitin_dom"/>
</dbReference>
<feature type="domain" description="Ubiquitin-like" evidence="2">
    <location>
        <begin position="1195"/>
        <end position="1247"/>
    </location>
</feature>
<feature type="domain" description="Ubiquitin-like" evidence="2">
    <location>
        <begin position="1406"/>
        <end position="1474"/>
    </location>
</feature>
<dbReference type="PROSITE" id="PS50053">
    <property type="entry name" value="UBIQUITIN_2"/>
    <property type="match status" value="16"/>
</dbReference>
<protein>
    <recommendedName>
        <fullName evidence="2">Ubiquitin-like domain-containing protein</fullName>
    </recommendedName>
</protein>
<feature type="domain" description="Ubiquitin-like" evidence="2">
    <location>
        <begin position="1102"/>
        <end position="1175"/>
    </location>
</feature>
<dbReference type="GO" id="GO:0070628">
    <property type="term" value="F:proteasome binding"/>
    <property type="evidence" value="ECO:0007669"/>
    <property type="project" value="TreeGrafter"/>
</dbReference>
<dbReference type="Pfam" id="PF00240">
    <property type="entry name" value="ubiquitin"/>
    <property type="match status" value="12"/>
</dbReference>
<dbReference type="GO" id="GO:0031593">
    <property type="term" value="F:polyubiquitin modification-dependent protein binding"/>
    <property type="evidence" value="ECO:0007669"/>
    <property type="project" value="TreeGrafter"/>
</dbReference>
<dbReference type="PRINTS" id="PR00348">
    <property type="entry name" value="UBIQUITIN"/>
</dbReference>
<dbReference type="OrthoDB" id="1885901at2759"/>
<feature type="domain" description="Ubiquitin-like" evidence="2">
    <location>
        <begin position="801"/>
        <end position="864"/>
    </location>
</feature>
<dbReference type="Proteomes" id="UP000291116">
    <property type="component" value="Unassembled WGS sequence"/>
</dbReference>
<keyword evidence="4" id="KW-1185">Reference proteome</keyword>
<feature type="compositionally biased region" description="Basic residues" evidence="1">
    <location>
        <begin position="1910"/>
        <end position="1923"/>
    </location>
</feature>
<evidence type="ECO:0000259" key="2">
    <source>
        <dbReference type="PROSITE" id="PS50053"/>
    </source>
</evidence>
<reference evidence="3 4" key="1">
    <citation type="submission" date="2019-01" db="EMBL/GenBank/DDBJ databases">
        <authorList>
            <person name="Ferrante I. M."/>
        </authorList>
    </citation>
    <scope>NUCLEOTIDE SEQUENCE [LARGE SCALE GENOMIC DNA]</scope>
    <source>
        <strain evidence="3 4">B856</strain>
    </source>
</reference>
<dbReference type="SMART" id="SM00213">
    <property type="entry name" value="UBQ"/>
    <property type="match status" value="16"/>
</dbReference>
<gene>
    <name evidence="3" type="ORF">PSNMU_V1.4_AUG-EV-PASAV3_0043370</name>
</gene>
<dbReference type="Gene3D" id="3.10.20.90">
    <property type="entry name" value="Phosphatidylinositol 3-kinase Catalytic Subunit, Chain A, domain 1"/>
    <property type="match status" value="15"/>
</dbReference>
<feature type="domain" description="Ubiquitin-like" evidence="2">
    <location>
        <begin position="655"/>
        <end position="724"/>
    </location>
</feature>
<feature type="compositionally biased region" description="Basic residues" evidence="1">
    <location>
        <begin position="2035"/>
        <end position="2047"/>
    </location>
</feature>
<feature type="domain" description="Ubiquitin-like" evidence="2">
    <location>
        <begin position="262"/>
        <end position="330"/>
    </location>
</feature>
<feature type="domain" description="Ubiquitin-like" evidence="2">
    <location>
        <begin position="1304"/>
        <end position="1373"/>
    </location>
</feature>
<feature type="domain" description="Ubiquitin-like" evidence="2">
    <location>
        <begin position="333"/>
        <end position="404"/>
    </location>
</feature>
<organism evidence="3 4">
    <name type="scientific">Pseudo-nitzschia multistriata</name>
    <dbReference type="NCBI Taxonomy" id="183589"/>
    <lineage>
        <taxon>Eukaryota</taxon>
        <taxon>Sar</taxon>
        <taxon>Stramenopiles</taxon>
        <taxon>Ochrophyta</taxon>
        <taxon>Bacillariophyta</taxon>
        <taxon>Bacillariophyceae</taxon>
        <taxon>Bacillariophycidae</taxon>
        <taxon>Bacillariales</taxon>
        <taxon>Bacillariaceae</taxon>
        <taxon>Pseudo-nitzschia</taxon>
    </lineage>
</organism>
<dbReference type="GO" id="GO:0043130">
    <property type="term" value="F:ubiquitin binding"/>
    <property type="evidence" value="ECO:0007669"/>
    <property type="project" value="TreeGrafter"/>
</dbReference>
<dbReference type="PANTHER" id="PTHR10621">
    <property type="entry name" value="UV EXCISION REPAIR PROTEIN RAD23"/>
    <property type="match status" value="1"/>
</dbReference>
<feature type="domain" description="Ubiquitin-like" evidence="2">
    <location>
        <begin position="1729"/>
        <end position="1798"/>
    </location>
</feature>
<dbReference type="InterPro" id="IPR000626">
    <property type="entry name" value="Ubiquitin-like_dom"/>
</dbReference>